<feature type="transmembrane region" description="Helical" evidence="10">
    <location>
        <begin position="302"/>
        <end position="320"/>
    </location>
</feature>
<reference evidence="11 12" key="1">
    <citation type="journal article" date="2013" name="Antonie Van Leeuwenhoek">
        <title>Echinimonas agarilytica gen. nov., sp. nov., a new gammaproteobacterium isolated from the sea urchin Strongylocentrotus intermedius.</title>
        <authorList>
            <person name="Nedashkovskaya O.I."/>
            <person name="Stenkova A.M."/>
            <person name="Zhukova N.V."/>
            <person name="Van Trappen S."/>
            <person name="Lee J.S."/>
            <person name="Kim S.B."/>
        </authorList>
    </citation>
    <scope>NUCLEOTIDE SEQUENCE [LARGE SCALE GENOMIC DNA]</scope>
    <source>
        <strain evidence="11 12">KMM 6351</strain>
    </source>
</reference>
<feature type="modified residue" description="FMN phosphoryl threonine" evidence="10">
    <location>
        <position position="167"/>
    </location>
</feature>
<dbReference type="NCBIfam" id="NF002011">
    <property type="entry name" value="PRK00816.1"/>
    <property type="match status" value="1"/>
</dbReference>
<sequence length="333" mass="35851">MRLVALCCIPGVLAQLYFFGWGNLIHICLAGFTAWVTEVIIMVMRNRPALRVANDCSAILTGVLLGIALPPFLPWWMTVLAVVFAIAVVKHVYGGLGNNPFNPAMAGYVLLLIAFPVAMTSWMPVQSQAEHSLSLVDTANLIFTGFTTDGFSLQQVRMTLDGMTAATPLDTLKTDLREGLTAAESQQKLVFGQFAGAGWEWVNLAFLAGGLYLIRRKAIDWAIPGGFLIALFIASLLGTVLHPDGTGSPVFHLLNGGTMLGAFFIATDPVSGSTTPKGRWIFGALIGVLIYSIRTWGGYPDAVAFSVLLANMCVALIDYYTKPVSYGHRGDQS</sequence>
<dbReference type="NCBIfam" id="TIGR01946">
    <property type="entry name" value="rnfD"/>
    <property type="match status" value="1"/>
</dbReference>
<feature type="transmembrane region" description="Helical" evidence="10">
    <location>
        <begin position="75"/>
        <end position="93"/>
    </location>
</feature>
<feature type="transmembrane region" description="Helical" evidence="10">
    <location>
        <begin position="221"/>
        <end position="241"/>
    </location>
</feature>
<evidence type="ECO:0000256" key="7">
    <source>
        <dbReference type="ARBA" id="ARBA00022982"/>
    </source>
</evidence>
<keyword evidence="5 10" id="KW-0812">Transmembrane</keyword>
<dbReference type="PANTHER" id="PTHR30578">
    <property type="entry name" value="ELECTRON TRANSPORT COMPLEX PROTEIN RNFD"/>
    <property type="match status" value="1"/>
</dbReference>
<proteinExistence type="inferred from homology"/>
<comment type="subcellular location">
    <subcellularLocation>
        <location evidence="10">Cell inner membrane</location>
        <topology evidence="10">Multi-pass membrane protein</topology>
    </subcellularLocation>
</comment>
<keyword evidence="10" id="KW-0997">Cell inner membrane</keyword>
<organism evidence="11 12">
    <name type="scientific">Echinimonas agarilytica</name>
    <dbReference type="NCBI Taxonomy" id="1215918"/>
    <lineage>
        <taxon>Bacteria</taxon>
        <taxon>Pseudomonadati</taxon>
        <taxon>Pseudomonadota</taxon>
        <taxon>Gammaproteobacteria</taxon>
        <taxon>Alteromonadales</taxon>
        <taxon>Echinimonadaceae</taxon>
        <taxon>Echinimonas</taxon>
    </lineage>
</organism>
<evidence type="ECO:0000256" key="1">
    <source>
        <dbReference type="ARBA" id="ARBA00022448"/>
    </source>
</evidence>
<dbReference type="InterPro" id="IPR011303">
    <property type="entry name" value="RnfD_bac"/>
</dbReference>
<gene>
    <name evidence="11" type="primary">rsxD</name>
    <name evidence="10" type="synonym">rnfD</name>
    <name evidence="11" type="ORF">NAF29_14260</name>
</gene>
<protein>
    <recommendedName>
        <fullName evidence="10">Ion-translocating oxidoreductase complex subunit D</fullName>
        <ecNumber evidence="10">7.-.-.-</ecNumber>
    </recommendedName>
    <alternativeName>
        <fullName evidence="10">Rnf electron transport complex subunit D</fullName>
    </alternativeName>
</protein>
<evidence type="ECO:0000256" key="6">
    <source>
        <dbReference type="ARBA" id="ARBA00022967"/>
    </source>
</evidence>
<dbReference type="PANTHER" id="PTHR30578:SF0">
    <property type="entry name" value="ION-TRANSLOCATING OXIDOREDUCTASE COMPLEX SUBUNIT D"/>
    <property type="match status" value="1"/>
</dbReference>
<evidence type="ECO:0000256" key="8">
    <source>
        <dbReference type="ARBA" id="ARBA00022989"/>
    </source>
</evidence>
<keyword evidence="6 10" id="KW-1278">Translocase</keyword>
<dbReference type="GO" id="GO:0022900">
    <property type="term" value="P:electron transport chain"/>
    <property type="evidence" value="ECO:0007669"/>
    <property type="project" value="UniProtKB-UniRule"/>
</dbReference>
<dbReference type="GO" id="GO:0055085">
    <property type="term" value="P:transmembrane transport"/>
    <property type="evidence" value="ECO:0007669"/>
    <property type="project" value="InterPro"/>
</dbReference>
<dbReference type="AlphaFoldDB" id="A0AA41W7R6"/>
<comment type="caution">
    <text evidence="11">The sequence shown here is derived from an EMBL/GenBank/DDBJ whole genome shotgun (WGS) entry which is preliminary data.</text>
</comment>
<dbReference type="HAMAP" id="MF_00462">
    <property type="entry name" value="RsxD_RnfD"/>
    <property type="match status" value="1"/>
</dbReference>
<keyword evidence="4 10" id="KW-0288">FMN</keyword>
<keyword evidence="7 10" id="KW-0249">Electron transport</keyword>
<dbReference type="Pfam" id="PF03116">
    <property type="entry name" value="NQR2_RnfD_RnfE"/>
    <property type="match status" value="1"/>
</dbReference>
<accession>A0AA41W7R6</accession>
<evidence type="ECO:0000256" key="5">
    <source>
        <dbReference type="ARBA" id="ARBA00022692"/>
    </source>
</evidence>
<dbReference type="Proteomes" id="UP001165393">
    <property type="component" value="Unassembled WGS sequence"/>
</dbReference>
<evidence type="ECO:0000256" key="2">
    <source>
        <dbReference type="ARBA" id="ARBA00022553"/>
    </source>
</evidence>
<keyword evidence="12" id="KW-1185">Reference proteome</keyword>
<dbReference type="GO" id="GO:0005886">
    <property type="term" value="C:plasma membrane"/>
    <property type="evidence" value="ECO:0007669"/>
    <property type="project" value="UniProtKB-SubCell"/>
</dbReference>
<comment type="cofactor">
    <cofactor evidence="10">
        <name>FMN</name>
        <dbReference type="ChEBI" id="CHEBI:58210"/>
    </cofactor>
</comment>
<evidence type="ECO:0000256" key="10">
    <source>
        <dbReference type="HAMAP-Rule" id="MF_00462"/>
    </source>
</evidence>
<feature type="transmembrane region" description="Helical" evidence="10">
    <location>
        <begin position="194"/>
        <end position="214"/>
    </location>
</feature>
<comment type="function">
    <text evidence="10">Part of a membrane-bound complex that couples electron transfer with translocation of ions across the membrane.</text>
</comment>
<keyword evidence="10" id="KW-1003">Cell membrane</keyword>
<keyword evidence="9 10" id="KW-0472">Membrane</keyword>
<name>A0AA41W7R6_9GAMM</name>
<keyword evidence="1 10" id="KW-0813">Transport</keyword>
<dbReference type="InterPro" id="IPR004338">
    <property type="entry name" value="NqrB/RnfD"/>
</dbReference>
<feature type="transmembrane region" description="Helical" evidence="10">
    <location>
        <begin position="278"/>
        <end position="296"/>
    </location>
</feature>
<evidence type="ECO:0000313" key="12">
    <source>
        <dbReference type="Proteomes" id="UP001165393"/>
    </source>
</evidence>
<comment type="similarity">
    <text evidence="10">Belongs to the NqrB/RnfD family.</text>
</comment>
<feature type="transmembrane region" description="Helical" evidence="10">
    <location>
        <begin position="50"/>
        <end position="69"/>
    </location>
</feature>
<keyword evidence="8 10" id="KW-1133">Transmembrane helix</keyword>
<dbReference type="EMBL" id="JAMQGP010000007">
    <property type="protein sequence ID" value="MCM2680817.1"/>
    <property type="molecule type" value="Genomic_DNA"/>
</dbReference>
<evidence type="ECO:0000256" key="3">
    <source>
        <dbReference type="ARBA" id="ARBA00022630"/>
    </source>
</evidence>
<evidence type="ECO:0000313" key="11">
    <source>
        <dbReference type="EMBL" id="MCM2680817.1"/>
    </source>
</evidence>
<feature type="transmembrane region" description="Helical" evidence="10">
    <location>
        <begin position="24"/>
        <end position="43"/>
    </location>
</feature>
<keyword evidence="2 10" id="KW-0597">Phosphoprotein</keyword>
<feature type="transmembrane region" description="Helical" evidence="10">
    <location>
        <begin position="105"/>
        <end position="125"/>
    </location>
</feature>
<evidence type="ECO:0000256" key="4">
    <source>
        <dbReference type="ARBA" id="ARBA00022643"/>
    </source>
</evidence>
<keyword evidence="3 10" id="KW-0285">Flavoprotein</keyword>
<evidence type="ECO:0000256" key="9">
    <source>
        <dbReference type="ARBA" id="ARBA00023136"/>
    </source>
</evidence>
<comment type="subunit">
    <text evidence="10">The complex is composed of six subunits: RnfA, RnfB, RnfC, RnfD, RnfE and RnfG.</text>
</comment>
<feature type="transmembrane region" description="Helical" evidence="10">
    <location>
        <begin position="247"/>
        <end position="266"/>
    </location>
</feature>
<dbReference type="EC" id="7.-.-.-" evidence="10"/>